<keyword evidence="5" id="KW-0378">Hydrolase</keyword>
<feature type="binding site" evidence="9">
    <location>
        <position position="104"/>
    </location>
    <ligand>
        <name>Mn(2+)</name>
        <dbReference type="ChEBI" id="CHEBI:29035"/>
        <label>2</label>
    </ligand>
</feature>
<dbReference type="GO" id="GO:0006071">
    <property type="term" value="P:glycerol metabolic process"/>
    <property type="evidence" value="ECO:0007669"/>
    <property type="project" value="InterPro"/>
</dbReference>
<comment type="pathway">
    <text evidence="2">Carbohydrate biosynthesis; gluconeogenesis.</text>
</comment>
<dbReference type="Gene3D" id="3.40.190.90">
    <property type="match status" value="1"/>
</dbReference>
<feature type="binding site" evidence="10">
    <location>
        <position position="230"/>
    </location>
    <ligand>
        <name>substrate</name>
    </ligand>
</feature>
<name>A0A0B2B3A3_9ACTN</name>
<dbReference type="GO" id="GO:0046872">
    <property type="term" value="F:metal ion binding"/>
    <property type="evidence" value="ECO:0007669"/>
    <property type="project" value="UniProtKB-KW"/>
</dbReference>
<feature type="binding site" evidence="10">
    <location>
        <begin position="107"/>
        <end position="109"/>
    </location>
    <ligand>
        <name>substrate</name>
    </ligand>
</feature>
<dbReference type="Proteomes" id="UP000230842">
    <property type="component" value="Unassembled WGS sequence"/>
</dbReference>
<dbReference type="AlphaFoldDB" id="A0A0B2B3A3"/>
<comment type="caution">
    <text evidence="11">The sequence shown here is derived from an EMBL/GenBank/DDBJ whole genome shotgun (WGS) entry which is preliminary data.</text>
</comment>
<keyword evidence="4 9" id="KW-0479">Metal-binding</keyword>
<feature type="binding site" evidence="9">
    <location>
        <position position="233"/>
    </location>
    <ligand>
        <name>Mn(2+)</name>
        <dbReference type="ChEBI" id="CHEBI:29035"/>
        <label>2</label>
    </ligand>
</feature>
<feature type="binding site" evidence="9">
    <location>
        <position position="52"/>
    </location>
    <ligand>
        <name>Mn(2+)</name>
        <dbReference type="ChEBI" id="CHEBI:29035"/>
        <label>1</label>
    </ligand>
</feature>
<sequence>MTDASTSRIPGPLTPAAQAPDRNLALDLVRVTEAAAMAAGRWVGRGDKNGADGVAVNAMRSLINTVGMSGVVVIGEGEKDNAPMLFNGEEVGDGTGPSADVAVDPIDGTTLAAKGMPNAVSVLAVAPRGAMYDPSAVFYMEKLAVGPEAADVVDIRLPISENIHRVAKAKSLSVSSVTVCVLDRPRHADLVDEIRSTGARIKFITDGDVAGSITAARPGTGVDMLVGIGGTPEGIISACAMKALGGAIQGRLWPTDDAERQKASDAGLDVDEILTTDTLVKGDDCFFVATGITDGELMRGVRYGSGSATTESLVMRSRSGTYRKIISEHRIEKLQAYATIDYEG</sequence>
<evidence type="ECO:0000256" key="3">
    <source>
        <dbReference type="ARBA" id="ARBA00008989"/>
    </source>
</evidence>
<feature type="binding site" evidence="9">
    <location>
        <position position="76"/>
    </location>
    <ligand>
        <name>Mn(2+)</name>
        <dbReference type="ChEBI" id="CHEBI:29035"/>
        <label>1</label>
    </ligand>
</feature>
<dbReference type="CDD" id="cd01516">
    <property type="entry name" value="FBPase_glpX"/>
    <property type="match status" value="1"/>
</dbReference>
<dbReference type="GO" id="GO:0005829">
    <property type="term" value="C:cytosol"/>
    <property type="evidence" value="ECO:0007669"/>
    <property type="project" value="TreeGrafter"/>
</dbReference>
<accession>A0A0B2B3A3</accession>
<dbReference type="UniPathway" id="UPA00138"/>
<keyword evidence="12" id="KW-1185">Reference proteome</keyword>
<dbReference type="Pfam" id="PF03320">
    <property type="entry name" value="FBPase_glpX"/>
    <property type="match status" value="1"/>
</dbReference>
<dbReference type="PIRSF" id="PIRSF004532">
    <property type="entry name" value="GlpX"/>
    <property type="match status" value="1"/>
</dbReference>
<evidence type="ECO:0000256" key="6">
    <source>
        <dbReference type="ARBA" id="ARBA00023211"/>
    </source>
</evidence>
<gene>
    <name evidence="11" type="ORF">CLV56_1000</name>
</gene>
<dbReference type="NCBIfam" id="TIGR00330">
    <property type="entry name" value="glpX"/>
    <property type="match status" value="1"/>
</dbReference>
<dbReference type="GO" id="GO:0030388">
    <property type="term" value="P:fructose 1,6-bisphosphate metabolic process"/>
    <property type="evidence" value="ECO:0007669"/>
    <property type="project" value="TreeGrafter"/>
</dbReference>
<feature type="binding site" evidence="10">
    <location>
        <position position="139"/>
    </location>
    <ligand>
        <name>substrate</name>
    </ligand>
</feature>
<evidence type="ECO:0000313" key="11">
    <source>
        <dbReference type="EMBL" id="PJJ56787.1"/>
    </source>
</evidence>
<dbReference type="InterPro" id="IPR004464">
    <property type="entry name" value="FBPase_class-2/SBPase"/>
</dbReference>
<dbReference type="RefSeq" id="WP_039362873.1">
    <property type="nucleotide sequence ID" value="NZ_PGEZ01000001.1"/>
</dbReference>
<evidence type="ECO:0000256" key="8">
    <source>
        <dbReference type="PIRNR" id="PIRNR004532"/>
    </source>
</evidence>
<dbReference type="FunFam" id="3.40.190.90:FF:000001">
    <property type="entry name" value="Fructose-1,6-bisphosphatase"/>
    <property type="match status" value="1"/>
</dbReference>
<evidence type="ECO:0000256" key="2">
    <source>
        <dbReference type="ARBA" id="ARBA00004742"/>
    </source>
</evidence>
<evidence type="ECO:0000256" key="9">
    <source>
        <dbReference type="PIRSR" id="PIRSR004532-1"/>
    </source>
</evidence>
<feature type="binding site" evidence="9">
    <location>
        <position position="107"/>
    </location>
    <ligand>
        <name>Mn(2+)</name>
        <dbReference type="ChEBI" id="CHEBI:29035"/>
        <label>2</label>
    </ligand>
</feature>
<feature type="binding site" evidence="10">
    <location>
        <begin position="184"/>
        <end position="186"/>
    </location>
    <ligand>
        <name>substrate</name>
    </ligand>
</feature>
<keyword evidence="6 9" id="KW-0464">Manganese</keyword>
<feature type="binding site" evidence="10">
    <location>
        <begin position="206"/>
        <end position="208"/>
    </location>
    <ligand>
        <name>substrate</name>
    </ligand>
</feature>
<reference evidence="11 12" key="1">
    <citation type="submission" date="2017-11" db="EMBL/GenBank/DDBJ databases">
        <title>Genomic Encyclopedia of Archaeal and Bacterial Type Strains, Phase II (KMG-II): From Individual Species to Whole Genera.</title>
        <authorList>
            <person name="Goeker M."/>
        </authorList>
    </citation>
    <scope>NUCLEOTIDE SEQUENCE [LARGE SCALE GENOMIC DNA]</scope>
    <source>
        <strain evidence="11 12">DSM 27763</strain>
    </source>
</reference>
<evidence type="ECO:0000256" key="10">
    <source>
        <dbReference type="PIRSR" id="PIRSR004532-2"/>
    </source>
</evidence>
<dbReference type="Gene3D" id="3.30.540.10">
    <property type="entry name" value="Fructose-1,6-Bisphosphatase, subunit A, domain 1"/>
    <property type="match status" value="1"/>
</dbReference>
<organism evidence="11 12">
    <name type="scientific">Mumia flava</name>
    <dbReference type="NCBI Taxonomy" id="1348852"/>
    <lineage>
        <taxon>Bacteria</taxon>
        <taxon>Bacillati</taxon>
        <taxon>Actinomycetota</taxon>
        <taxon>Actinomycetes</taxon>
        <taxon>Propionibacteriales</taxon>
        <taxon>Nocardioidaceae</taxon>
        <taxon>Mumia</taxon>
    </lineage>
</organism>
<evidence type="ECO:0000256" key="5">
    <source>
        <dbReference type="ARBA" id="ARBA00022801"/>
    </source>
</evidence>
<dbReference type="PANTHER" id="PTHR30447">
    <property type="entry name" value="FRUCTOSE-1,6-BISPHOSPHATASE CLASS 2"/>
    <property type="match status" value="1"/>
</dbReference>
<comment type="similarity">
    <text evidence="3 8">Belongs to the FBPase class 2 family.</text>
</comment>
<evidence type="ECO:0000256" key="1">
    <source>
        <dbReference type="ARBA" id="ARBA00001273"/>
    </source>
</evidence>
<dbReference type="GO" id="GO:0042132">
    <property type="term" value="F:fructose 1,6-bisphosphate 1-phosphatase activity"/>
    <property type="evidence" value="ECO:0007669"/>
    <property type="project" value="UniProtKB-EC"/>
</dbReference>
<evidence type="ECO:0000256" key="4">
    <source>
        <dbReference type="ARBA" id="ARBA00022723"/>
    </source>
</evidence>
<dbReference type="PANTHER" id="PTHR30447:SF0">
    <property type="entry name" value="FRUCTOSE-1,6-BISPHOSPHATASE 1 CLASS 2-RELATED"/>
    <property type="match status" value="1"/>
</dbReference>
<protein>
    <recommendedName>
        <fullName evidence="8">Fructose-1,6-bisphosphatase</fullName>
    </recommendedName>
</protein>
<evidence type="ECO:0000256" key="7">
    <source>
        <dbReference type="ARBA" id="ARBA00023277"/>
    </source>
</evidence>
<comment type="catalytic activity">
    <reaction evidence="1">
        <text>beta-D-fructose 1,6-bisphosphate + H2O = beta-D-fructose 6-phosphate + phosphate</text>
        <dbReference type="Rhea" id="RHEA:11064"/>
        <dbReference type="ChEBI" id="CHEBI:15377"/>
        <dbReference type="ChEBI" id="CHEBI:32966"/>
        <dbReference type="ChEBI" id="CHEBI:43474"/>
        <dbReference type="ChEBI" id="CHEBI:57634"/>
        <dbReference type="EC" id="3.1.3.11"/>
    </reaction>
</comment>
<comment type="cofactor">
    <cofactor evidence="9">
        <name>Mn(2+)</name>
        <dbReference type="ChEBI" id="CHEBI:29035"/>
    </cofactor>
</comment>
<dbReference type="OrthoDB" id="9779353at2"/>
<dbReference type="SUPFAM" id="SSF56655">
    <property type="entry name" value="Carbohydrate phosphatase"/>
    <property type="match status" value="1"/>
</dbReference>
<keyword evidence="7 8" id="KW-0119">Carbohydrate metabolism</keyword>
<dbReference type="EMBL" id="PGEZ01000001">
    <property type="protein sequence ID" value="PJJ56787.1"/>
    <property type="molecule type" value="Genomic_DNA"/>
</dbReference>
<proteinExistence type="inferred from homology"/>
<evidence type="ECO:0000313" key="12">
    <source>
        <dbReference type="Proteomes" id="UP000230842"/>
    </source>
</evidence>
<dbReference type="GO" id="GO:0006094">
    <property type="term" value="P:gluconeogenesis"/>
    <property type="evidence" value="ECO:0007669"/>
    <property type="project" value="UniProtKB-UniPathway"/>
</dbReference>